<organism evidence="3 4">
    <name type="scientific">Petrimonas mucosa</name>
    <dbReference type="NCBI Taxonomy" id="1642646"/>
    <lineage>
        <taxon>Bacteria</taxon>
        <taxon>Pseudomonadati</taxon>
        <taxon>Bacteroidota</taxon>
        <taxon>Bacteroidia</taxon>
        <taxon>Bacteroidales</taxon>
        <taxon>Dysgonomonadaceae</taxon>
        <taxon>Petrimonas</taxon>
    </lineage>
</organism>
<evidence type="ECO:0000313" key="4">
    <source>
        <dbReference type="Proteomes" id="UP000178485"/>
    </source>
</evidence>
<gene>
    <name evidence="3" type="ORF">ING2E5A_1836</name>
</gene>
<sequence length="163" mass="17128">MKTIRLVSVLALMLAVGGVATSCKKVNDADVQTAVQAVLALNPDFSGVSVSVMDQVATLSGTVKDETSKSLADSTVAAVEHVKSVVNNIEVVPPAPDFTAVDSLLNTGLADLFKSKGFEAVKAEVKEGIVTLTGEIRKRDLPALLERVDSLKPNQVINNITVK</sequence>
<reference evidence="3 4" key="1">
    <citation type="submission" date="2016-08" db="EMBL/GenBank/DDBJ databases">
        <authorList>
            <person name="Seilhamer J.J."/>
        </authorList>
    </citation>
    <scope>NUCLEOTIDE SEQUENCE [LARGE SCALE GENOMIC DNA]</scope>
    <source>
        <strain evidence="3">ING2-E5A</strain>
    </source>
</reference>
<dbReference type="AlphaFoldDB" id="A0A1G4G7Z5"/>
<keyword evidence="4" id="KW-1185">Reference proteome</keyword>
<evidence type="ECO:0000259" key="2">
    <source>
        <dbReference type="PROSITE" id="PS50914"/>
    </source>
</evidence>
<protein>
    <recommendedName>
        <fullName evidence="2">BON domain-containing protein</fullName>
    </recommendedName>
</protein>
<evidence type="ECO:0000256" key="1">
    <source>
        <dbReference type="SAM" id="SignalP"/>
    </source>
</evidence>
<dbReference type="Gene3D" id="3.40.1520.20">
    <property type="match status" value="1"/>
</dbReference>
<accession>A0A1G4G7Z5</accession>
<dbReference type="STRING" id="1642646.ING2E5A_1836"/>
<dbReference type="EMBL" id="LT608328">
    <property type="protein sequence ID" value="SCM58499.1"/>
    <property type="molecule type" value="Genomic_DNA"/>
</dbReference>
<keyword evidence="1" id="KW-0732">Signal</keyword>
<dbReference type="InterPro" id="IPR007055">
    <property type="entry name" value="BON_dom"/>
</dbReference>
<evidence type="ECO:0000313" key="3">
    <source>
        <dbReference type="EMBL" id="SCM58499.1"/>
    </source>
</evidence>
<dbReference type="Proteomes" id="UP000178485">
    <property type="component" value="Chromosome i"/>
</dbReference>
<feature type="signal peptide" evidence="1">
    <location>
        <begin position="1"/>
        <end position="21"/>
    </location>
</feature>
<dbReference type="KEGG" id="pmuc:ING2E5A_1836"/>
<dbReference type="PROSITE" id="PS51257">
    <property type="entry name" value="PROKAR_LIPOPROTEIN"/>
    <property type="match status" value="1"/>
</dbReference>
<feature type="domain" description="BON" evidence="2">
    <location>
        <begin position="27"/>
        <end position="93"/>
    </location>
</feature>
<dbReference type="RefSeq" id="WP_071137096.1">
    <property type="nucleotide sequence ID" value="NZ_DUQN01000097.1"/>
</dbReference>
<name>A0A1G4G7Z5_9BACT</name>
<feature type="chain" id="PRO_5009603930" description="BON domain-containing protein" evidence="1">
    <location>
        <begin position="22"/>
        <end position="163"/>
    </location>
</feature>
<dbReference type="Pfam" id="PF04972">
    <property type="entry name" value="BON"/>
    <property type="match status" value="1"/>
</dbReference>
<dbReference type="PROSITE" id="PS50914">
    <property type="entry name" value="BON"/>
    <property type="match status" value="1"/>
</dbReference>
<proteinExistence type="predicted"/>